<dbReference type="Pfam" id="PF26138">
    <property type="entry name" value="DUF8040"/>
    <property type="match status" value="1"/>
</dbReference>
<evidence type="ECO:0000256" key="2">
    <source>
        <dbReference type="ARBA" id="ARBA00004123"/>
    </source>
</evidence>
<dbReference type="GeneID" id="125315661"/>
<evidence type="ECO:0000313" key="11">
    <source>
        <dbReference type="RefSeq" id="XP_048137325.1"/>
    </source>
</evidence>
<protein>
    <submittedName>
        <fullName evidence="11">Uncharacterized protein LOC125315661</fullName>
    </submittedName>
</protein>
<accession>A0ABM3HL60</accession>
<dbReference type="InterPro" id="IPR058353">
    <property type="entry name" value="DUF8040"/>
</dbReference>
<dbReference type="InterPro" id="IPR027806">
    <property type="entry name" value="HARBI1_dom"/>
</dbReference>
<keyword evidence="4" id="KW-0540">Nuclease</keyword>
<organism evidence="10 11">
    <name type="scientific">Rhodamnia argentea</name>
    <dbReference type="NCBI Taxonomy" id="178133"/>
    <lineage>
        <taxon>Eukaryota</taxon>
        <taxon>Viridiplantae</taxon>
        <taxon>Streptophyta</taxon>
        <taxon>Embryophyta</taxon>
        <taxon>Tracheophyta</taxon>
        <taxon>Spermatophyta</taxon>
        <taxon>Magnoliopsida</taxon>
        <taxon>eudicotyledons</taxon>
        <taxon>Gunneridae</taxon>
        <taxon>Pentapetalae</taxon>
        <taxon>rosids</taxon>
        <taxon>malvids</taxon>
        <taxon>Myrtales</taxon>
        <taxon>Myrtaceae</taxon>
        <taxon>Myrtoideae</taxon>
        <taxon>Myrteae</taxon>
        <taxon>Australasian group</taxon>
        <taxon>Rhodamnia</taxon>
    </lineage>
</organism>
<evidence type="ECO:0000256" key="7">
    <source>
        <dbReference type="ARBA" id="ARBA00023242"/>
    </source>
</evidence>
<comment type="subcellular location">
    <subcellularLocation>
        <location evidence="2">Nucleus</location>
    </subcellularLocation>
</comment>
<dbReference type="RefSeq" id="XP_048137325.1">
    <property type="nucleotide sequence ID" value="XM_048281368.1"/>
</dbReference>
<evidence type="ECO:0000259" key="9">
    <source>
        <dbReference type="Pfam" id="PF26138"/>
    </source>
</evidence>
<dbReference type="PANTHER" id="PTHR22930">
    <property type="match status" value="1"/>
</dbReference>
<keyword evidence="6" id="KW-0378">Hydrolase</keyword>
<evidence type="ECO:0000313" key="10">
    <source>
        <dbReference type="Proteomes" id="UP000827889"/>
    </source>
</evidence>
<evidence type="ECO:0000256" key="6">
    <source>
        <dbReference type="ARBA" id="ARBA00022801"/>
    </source>
</evidence>
<evidence type="ECO:0000256" key="5">
    <source>
        <dbReference type="ARBA" id="ARBA00022723"/>
    </source>
</evidence>
<dbReference type="Pfam" id="PF13359">
    <property type="entry name" value="DDE_Tnp_4"/>
    <property type="match status" value="1"/>
</dbReference>
<feature type="domain" description="DUF8040" evidence="9">
    <location>
        <begin position="51"/>
        <end position="145"/>
    </location>
</feature>
<evidence type="ECO:0000256" key="4">
    <source>
        <dbReference type="ARBA" id="ARBA00022722"/>
    </source>
</evidence>
<evidence type="ECO:0000256" key="1">
    <source>
        <dbReference type="ARBA" id="ARBA00001968"/>
    </source>
</evidence>
<proteinExistence type="inferred from homology"/>
<comment type="similarity">
    <text evidence="3">Belongs to the HARBI1 family.</text>
</comment>
<dbReference type="InterPro" id="IPR045249">
    <property type="entry name" value="HARBI1-like"/>
</dbReference>
<keyword evidence="5" id="KW-0479">Metal-binding</keyword>
<keyword evidence="10" id="KW-1185">Reference proteome</keyword>
<sequence length="405" mass="46753">MEGVNDQIASVEGTLSGDQDFDEDDYFLPTAWLYLTELHRSMHTRELVRDKILSGPNWMREVLHGHSDRAFKAFSMERHVFLNLCGLPKAKGWLQDSRYLKIDEHVRIFLCTISHKNSNRDLCERFQHSGQIIGKYFNLALKAVRKLAKEVIVPPPFDVVPQEILLNPKHEPYFKGYVGAIDGTHIHAAVPVAQQIRFKGRKGITTQNVLCVCSFDMRFTFVYASWEGSANDYRVPSVALETPELQFPRPPLGKYYVVDSGYASTPGFLTPFKGEQYHINDFKSNARPTRARELFNYKHSSLRNIIERSFAASKNRFFVLRHMSPFSIRKQAHIVVTCCAIHNYIRDQDKRDRNFFEYGNPEYVCEPAHDEVTCVLSTEEGTEMNILRKHIANKIASDHYMDEIP</sequence>
<keyword evidence="7" id="KW-0539">Nucleus</keyword>
<comment type="cofactor">
    <cofactor evidence="1">
        <name>a divalent metal cation</name>
        <dbReference type="ChEBI" id="CHEBI:60240"/>
    </cofactor>
</comment>
<dbReference type="Proteomes" id="UP000827889">
    <property type="component" value="Chromosome 6"/>
</dbReference>
<gene>
    <name evidence="11" type="primary">LOC125315661</name>
</gene>
<feature type="domain" description="DDE Tnp4" evidence="8">
    <location>
        <begin position="181"/>
        <end position="343"/>
    </location>
</feature>
<name>A0ABM3HL60_9MYRT</name>
<dbReference type="PANTHER" id="PTHR22930:SF280">
    <property type="entry name" value="OS11G0202600 PROTEIN"/>
    <property type="match status" value="1"/>
</dbReference>
<evidence type="ECO:0000256" key="3">
    <source>
        <dbReference type="ARBA" id="ARBA00006958"/>
    </source>
</evidence>
<evidence type="ECO:0000259" key="8">
    <source>
        <dbReference type="Pfam" id="PF13359"/>
    </source>
</evidence>
<reference evidence="11" key="1">
    <citation type="submission" date="2025-08" db="UniProtKB">
        <authorList>
            <consortium name="RefSeq"/>
        </authorList>
    </citation>
    <scope>IDENTIFICATION</scope>
    <source>
        <tissue evidence="11">Leaf</tissue>
    </source>
</reference>